<reference evidence="19" key="1">
    <citation type="submission" date="2020-04" db="EMBL/GenBank/DDBJ databases">
        <title>Analysis of mating type loci in Filobasidium floriforme.</title>
        <authorList>
            <person name="Nowrousian M."/>
        </authorList>
    </citation>
    <scope>NUCLEOTIDE SEQUENCE</scope>
    <source>
        <strain evidence="19">CBS 6242</strain>
    </source>
</reference>
<dbReference type="AlphaFoldDB" id="A0A8K0JPF3"/>
<comment type="pathway">
    <text evidence="2 15">Carbohydrate metabolism; galactose metabolism.</text>
</comment>
<evidence type="ECO:0000256" key="4">
    <source>
        <dbReference type="ARBA" id="ARBA00012384"/>
    </source>
</evidence>
<evidence type="ECO:0000256" key="3">
    <source>
        <dbReference type="ARBA" id="ARBA00010951"/>
    </source>
</evidence>
<comment type="cofactor">
    <cofactor evidence="14">
        <name>Fe cation</name>
        <dbReference type="ChEBI" id="CHEBI:24875"/>
    </cofactor>
    <text evidence="14">Binds 1 Fe cation per subunit.</text>
</comment>
<feature type="binding site" evidence="13">
    <location>
        <position position="56"/>
    </location>
    <ligand>
        <name>Zn(2+)</name>
        <dbReference type="ChEBI" id="CHEBI:29105"/>
    </ligand>
</feature>
<feature type="domain" description="Galactose-1-phosphate uridyl transferase C-terminal" evidence="18">
    <location>
        <begin position="222"/>
        <end position="397"/>
    </location>
</feature>
<dbReference type="InterPro" id="IPR001937">
    <property type="entry name" value="GalP_UDPtransf1"/>
</dbReference>
<evidence type="ECO:0000256" key="9">
    <source>
        <dbReference type="ARBA" id="ARBA00022833"/>
    </source>
</evidence>
<feature type="compositionally biased region" description="Basic and acidic residues" evidence="16">
    <location>
        <begin position="386"/>
        <end position="397"/>
    </location>
</feature>
<comment type="caution">
    <text evidence="19">The sequence shown here is derived from an EMBL/GenBank/DDBJ whole genome shotgun (WGS) entry which is preliminary data.</text>
</comment>
<dbReference type="Gene3D" id="3.30.428.10">
    <property type="entry name" value="HIT-like"/>
    <property type="match status" value="2"/>
</dbReference>
<feature type="binding site" evidence="13">
    <location>
        <position position="53"/>
    </location>
    <ligand>
        <name>Zn(2+)</name>
        <dbReference type="ChEBI" id="CHEBI:29105"/>
    </ligand>
</feature>
<proteinExistence type="inferred from homology"/>
<dbReference type="SUPFAM" id="SSF54197">
    <property type="entry name" value="HIT-like"/>
    <property type="match status" value="2"/>
</dbReference>
<evidence type="ECO:0000256" key="6">
    <source>
        <dbReference type="ARBA" id="ARBA00022679"/>
    </source>
</evidence>
<evidence type="ECO:0000259" key="17">
    <source>
        <dbReference type="Pfam" id="PF01087"/>
    </source>
</evidence>
<feature type="active site" description="Tele-UMP-histidine intermediate" evidence="12">
    <location>
        <position position="205"/>
    </location>
</feature>
<dbReference type="PIRSF" id="PIRSF000808">
    <property type="entry name" value="GalT"/>
    <property type="match status" value="1"/>
</dbReference>
<feature type="binding site" evidence="13">
    <location>
        <position position="203"/>
    </location>
    <ligand>
        <name>Zn(2+)</name>
        <dbReference type="ChEBI" id="CHEBI:29105"/>
    </ligand>
</feature>
<evidence type="ECO:0000313" key="19">
    <source>
        <dbReference type="EMBL" id="KAG7531434.1"/>
    </source>
</evidence>
<dbReference type="UniPathway" id="UPA00214"/>
<name>A0A8K0JPF3_9TREE</name>
<dbReference type="EC" id="2.7.7.12" evidence="4 15"/>
<protein>
    <recommendedName>
        <fullName evidence="5 15">Galactose-1-phosphate uridylyltransferase</fullName>
        <ecNumber evidence="4 15">2.7.7.12</ecNumber>
    </recommendedName>
</protein>
<feature type="binding site" evidence="14">
    <location>
        <position position="348"/>
    </location>
    <ligand>
        <name>Fe cation</name>
        <dbReference type="ChEBI" id="CHEBI:24875"/>
    </ligand>
</feature>
<evidence type="ECO:0000256" key="12">
    <source>
        <dbReference type="PIRSR" id="PIRSR000808-1"/>
    </source>
</evidence>
<evidence type="ECO:0000313" key="20">
    <source>
        <dbReference type="Proteomes" id="UP000812966"/>
    </source>
</evidence>
<dbReference type="InterPro" id="IPR019779">
    <property type="entry name" value="GalP_UDPtransf1_His-AS"/>
</dbReference>
<feature type="binding site" evidence="14">
    <location>
        <position position="221"/>
    </location>
    <ligand>
        <name>Fe cation</name>
        <dbReference type="ChEBI" id="CHEBI:24875"/>
    </ligand>
</feature>
<keyword evidence="7 15" id="KW-0548">Nucleotidyltransferase</keyword>
<keyword evidence="9 13" id="KW-0862">Zinc</keyword>
<dbReference type="InterPro" id="IPR005849">
    <property type="entry name" value="GalP_Utransf_N"/>
</dbReference>
<dbReference type="PANTHER" id="PTHR11943">
    <property type="entry name" value="GALACTOSE-1-PHOSPHATE URIDYLYLTRANSFERASE"/>
    <property type="match status" value="1"/>
</dbReference>
<evidence type="ECO:0000256" key="14">
    <source>
        <dbReference type="PIRSR" id="PIRSR000808-4"/>
    </source>
</evidence>
<evidence type="ECO:0000256" key="5">
    <source>
        <dbReference type="ARBA" id="ARBA00016340"/>
    </source>
</evidence>
<dbReference type="InterPro" id="IPR005850">
    <property type="entry name" value="GalP_Utransf_C"/>
</dbReference>
<dbReference type="PANTHER" id="PTHR11943:SF1">
    <property type="entry name" value="GALACTOSE-1-PHOSPHATE URIDYLYLTRANSFERASE"/>
    <property type="match status" value="1"/>
</dbReference>
<dbReference type="Proteomes" id="UP000812966">
    <property type="component" value="Unassembled WGS sequence"/>
</dbReference>
<organism evidence="19 20">
    <name type="scientific">Filobasidium floriforme</name>
    <dbReference type="NCBI Taxonomy" id="5210"/>
    <lineage>
        <taxon>Eukaryota</taxon>
        <taxon>Fungi</taxon>
        <taxon>Dikarya</taxon>
        <taxon>Basidiomycota</taxon>
        <taxon>Agaricomycotina</taxon>
        <taxon>Tremellomycetes</taxon>
        <taxon>Filobasidiales</taxon>
        <taxon>Filobasidiaceae</taxon>
        <taxon>Filobasidium</taxon>
    </lineage>
</organism>
<dbReference type="Pfam" id="PF01087">
    <property type="entry name" value="GalP_UDP_transf"/>
    <property type="match status" value="1"/>
</dbReference>
<feature type="binding site" evidence="14">
    <location>
        <position position="350"/>
    </location>
    <ligand>
        <name>Fe cation</name>
        <dbReference type="ChEBI" id="CHEBI:24875"/>
    </ligand>
</feature>
<comment type="cofactor">
    <cofactor evidence="13">
        <name>Zn(2+)</name>
        <dbReference type="ChEBI" id="CHEBI:29105"/>
    </cofactor>
    <text evidence="13">Binds 1 zinc ion per subunit.</text>
</comment>
<accession>A0A8K0JPF3</accession>
<dbReference type="PROSITE" id="PS00117">
    <property type="entry name" value="GAL_P_UDP_TRANSF_I"/>
    <property type="match status" value="1"/>
</dbReference>
<dbReference type="Pfam" id="PF02744">
    <property type="entry name" value="GalP_UDP_tr_C"/>
    <property type="match status" value="1"/>
</dbReference>
<dbReference type="GO" id="GO:0008270">
    <property type="term" value="F:zinc ion binding"/>
    <property type="evidence" value="ECO:0007669"/>
    <property type="project" value="InterPro"/>
</dbReference>
<evidence type="ECO:0000256" key="1">
    <source>
        <dbReference type="ARBA" id="ARBA00001107"/>
    </source>
</evidence>
<gene>
    <name evidence="19" type="ORF">FFLO_04355</name>
</gene>
<dbReference type="InterPro" id="IPR036265">
    <property type="entry name" value="HIT-like_sf"/>
</dbReference>
<keyword evidence="20" id="KW-1185">Reference proteome</keyword>
<evidence type="ECO:0000256" key="11">
    <source>
        <dbReference type="ARBA" id="ARBA00023277"/>
    </source>
</evidence>
<evidence type="ECO:0000256" key="2">
    <source>
        <dbReference type="ARBA" id="ARBA00004947"/>
    </source>
</evidence>
<feature type="domain" description="Galactose-1-phosphate uridyl transferase N-terminal" evidence="17">
    <location>
        <begin position="9"/>
        <end position="215"/>
    </location>
</feature>
<dbReference type="EMBL" id="JABELV010000091">
    <property type="protein sequence ID" value="KAG7531434.1"/>
    <property type="molecule type" value="Genomic_DNA"/>
</dbReference>
<dbReference type="GO" id="GO:0033499">
    <property type="term" value="P:galactose catabolic process via UDP-galactose, Leloir pathway"/>
    <property type="evidence" value="ECO:0007669"/>
    <property type="project" value="TreeGrafter"/>
</dbReference>
<dbReference type="FunFam" id="3.30.428.10:FF:000001">
    <property type="entry name" value="Galactose-1-phosphate uridylyltransferase"/>
    <property type="match status" value="1"/>
</dbReference>
<evidence type="ECO:0000256" key="15">
    <source>
        <dbReference type="RuleBase" id="RU000506"/>
    </source>
</evidence>
<evidence type="ECO:0000256" key="7">
    <source>
        <dbReference type="ARBA" id="ARBA00022695"/>
    </source>
</evidence>
<keyword evidence="14" id="KW-0408">Iron</keyword>
<keyword evidence="11 15" id="KW-0119">Carbohydrate metabolism</keyword>
<feature type="binding site" evidence="14">
    <location>
        <position position="324"/>
    </location>
    <ligand>
        <name>Fe cation</name>
        <dbReference type="ChEBI" id="CHEBI:24875"/>
    </ligand>
</feature>
<comment type="similarity">
    <text evidence="3 15">Belongs to the galactose-1-phosphate uridylyltransferase type 1 family.</text>
</comment>
<evidence type="ECO:0000256" key="13">
    <source>
        <dbReference type="PIRSR" id="PIRSR000808-3"/>
    </source>
</evidence>
<keyword evidence="8 13" id="KW-0479">Metal-binding</keyword>
<dbReference type="GO" id="GO:0005737">
    <property type="term" value="C:cytoplasm"/>
    <property type="evidence" value="ECO:0007669"/>
    <property type="project" value="TreeGrafter"/>
</dbReference>
<dbReference type="NCBIfam" id="TIGR00209">
    <property type="entry name" value="galT_1"/>
    <property type="match status" value="1"/>
</dbReference>
<keyword evidence="6 15" id="KW-0808">Transferase</keyword>
<feature type="binding site" evidence="13">
    <location>
        <position position="130"/>
    </location>
    <ligand>
        <name>Zn(2+)</name>
        <dbReference type="ChEBI" id="CHEBI:29105"/>
    </ligand>
</feature>
<dbReference type="CDD" id="cd00608">
    <property type="entry name" value="GalT"/>
    <property type="match status" value="1"/>
</dbReference>
<evidence type="ECO:0000256" key="16">
    <source>
        <dbReference type="SAM" id="MobiDB-lite"/>
    </source>
</evidence>
<evidence type="ECO:0000256" key="10">
    <source>
        <dbReference type="ARBA" id="ARBA00023144"/>
    </source>
</evidence>
<evidence type="ECO:0000256" key="8">
    <source>
        <dbReference type="ARBA" id="ARBA00022723"/>
    </source>
</evidence>
<sequence>MSSELHPSEVPHRRFNPLTNSHVLVSPHRTKRPWKGQVDPPLIQQLPRHTKDCYLCPGNPRMNGEQNPDFEETYIFENDFPALLQPNPVTVPATTGKATAAGEEGNDDDDLFQTKPTFGSCKVLTYSPRHDLTLALMSPEEITAVIRCWRQVYEMEGKTIRDGHAVDERGSLESVGVEGLGDDVGCVNIFENRGSMMGASAPHPHGQVWSTSFVPEEPLTELRSLAAYRKTHSNRCLLCTYAQQEVAKRDRVVVLDEESGFVALVPFWATWPFEIMVLPYKRHITDLTAITEDEALGLARVLKKILTRYDNLFTTPFPYSMGIHQAPLPPLAQGQAQKTSDDHPAHFHIHFYPPLLRSSSVRKFLVGFEMMAEAQRDLTAEQAAQRLRDQSEVHYTESVKSGEGQAQAEVGKPEA</sequence>
<keyword evidence="10 15" id="KW-0299">Galactose metabolism</keyword>
<dbReference type="GO" id="GO:0008108">
    <property type="term" value="F:UDP-glucose:hexose-1-phosphate uridylyltransferase activity"/>
    <property type="evidence" value="ECO:0007669"/>
    <property type="project" value="UniProtKB-EC"/>
</dbReference>
<evidence type="ECO:0000259" key="18">
    <source>
        <dbReference type="Pfam" id="PF02744"/>
    </source>
</evidence>
<comment type="catalytic activity">
    <reaction evidence="1 15">
        <text>alpha-D-galactose 1-phosphate + UDP-alpha-D-glucose = alpha-D-glucose 1-phosphate + UDP-alpha-D-galactose</text>
        <dbReference type="Rhea" id="RHEA:13989"/>
        <dbReference type="ChEBI" id="CHEBI:58336"/>
        <dbReference type="ChEBI" id="CHEBI:58601"/>
        <dbReference type="ChEBI" id="CHEBI:58885"/>
        <dbReference type="ChEBI" id="CHEBI:66914"/>
        <dbReference type="EC" id="2.7.7.12"/>
    </reaction>
</comment>
<feature type="region of interest" description="Disordered" evidence="16">
    <location>
        <begin position="384"/>
        <end position="415"/>
    </location>
</feature>